<keyword evidence="2" id="KW-1133">Transmembrane helix</keyword>
<dbReference type="Pfam" id="PF20155">
    <property type="entry name" value="TMP_3"/>
    <property type="match status" value="1"/>
</dbReference>
<sequence length="1557" mass="171943">MTAIRVELQLADGSFTTGLLRAGQSLAQFERELIRTNPRLQAYAQNGQSVIKSMTRATDANRSFLSSLRDITIVTGALSMGIGAVSRAANGWLGQIVKVNAEMERLTMLMTGMSTKENPFEDAASNVEYLREQARQMPFSLNAMSSAFVKLKATGIDPTSGAFKALVDGVAAFGGTDQQLERIVLGITQMSGKGVIQMEELRQQLGESMPGAMQLMARSMGVSVAQLTKAIATGTVEAKSALEQFYAEVERSYGGSAQRMMESFNGQVSQLKTNLQMLVTGEGGRGFFQAVKGELIAINEFLRSDFASAIAQKMGTALTAVMQGFRELVAWVWKFRDEIATLAASGGLIWLAGVANSAFGAIAGAINSTRVTMVAFSRAMAEAGSMIALGATGFRSLSTALIGVQMSALGAATALRAIVMAIPVLGAITVGLGSALMLLRDFFKSTAEAARDAYEEMIEFGNQTEAATRQIIDNYKATLDAEEQQILSTIENIKQAMENPPRGTSVEQHQRILEYWLKKYEELQQRRVKVEEESEDALRKARERDRDQRLRELERENNEKIGILRAQYLRQSELDRKAFDDAIRNARQTGEAISKIEEDYSVLTIQRGIELEEKIREVYMNSRQALIAELERSDVEASIGLAGIITAIDDQIKATDQRIEDLRTQERGMKFQKAPEDQSKAIERGKKALASLQQDIAAVWAEFNGASGAAAEMMQRIANGDFGSIKEGGEEVAKLHQALLDAAEAKEALDELMDGRKEVYRELDRIRDDLFEKELELFERKSGRKLSDAEKLIMRMDAGLIKGFGKNSETQRLIEAAARGLTQNAEAAAKVGDAIRDDAFGQQSLNAIDEATNRFQRLLGVVSQTGDTISGLNFSGFSPGGVANDLLTGIYGGGNRITRHAGSFLDLIARAEGTDKGRGYNETLAYGRFTGGPVDLVNMTLDEIDRLQTQMLRHPGNYFNSSAVGRYQIVQTTLRSLRKKLGLSGDELFTPDLQDRLALELMRGRGANVEGLRNEWEGLRRVDANVILQAYNNQASYNAGVGPTREAAAALNEQANAQARLNEEKTKTQQLTEQQAKIEADVRETAGQYQEKALDLARRTGQQNVAEYAKKIQRDIERAKSGVDEIGKHYERLVDDIEAGKLFDTIRDANDPVYADLIKLAKELDAAEKKRKETQDAIKDAKREEEQFNKKELELAERLREAREKSRNPDYKGESDELRKLRMELDEYVELKKKAYGEDSAEYKAALDFRTNQLRQFGQVEAYEQAAKWAKERRDFETSMMSQTQIRQREMQRQLALLDRWVEDARKAGLSEEEITEQVERRKAQIRAQYAMQSPLARQMKEWSDFQGQLEQATTRWMDSLAGGLADLIMGTGDLRSVIQGILKDIINMGIKYLMSNIMGSKGKMAAVAPRGGKGGGKGKMLGKGLFGLFHTGGIVGSTPPRARLAPLGLFANAPKFHGGGIVGGPKLLPSEVPIIAKKGEGVFTPEQMEAMGSFKQPMAFQINAPITVNGSAGTPEQNQDLAKRMAKEMEITMRTIIADEVRKQQRPGNALNRRSR</sequence>
<dbReference type="InterPro" id="IPR023346">
    <property type="entry name" value="Lysozyme-like_dom_sf"/>
</dbReference>
<dbReference type="InterPro" id="IPR013491">
    <property type="entry name" value="Tape_meas_N"/>
</dbReference>
<accession>A0ABW5DIY3</accession>
<keyword evidence="2" id="KW-0472">Membrane</keyword>
<feature type="coiled-coil region" evidence="1">
    <location>
        <begin position="1047"/>
        <end position="1081"/>
    </location>
</feature>
<organism evidence="4 5">
    <name type="scientific">Chelativorans composti</name>
    <dbReference type="NCBI Taxonomy" id="768533"/>
    <lineage>
        <taxon>Bacteria</taxon>
        <taxon>Pseudomonadati</taxon>
        <taxon>Pseudomonadota</taxon>
        <taxon>Alphaproteobacteria</taxon>
        <taxon>Hyphomicrobiales</taxon>
        <taxon>Phyllobacteriaceae</taxon>
        <taxon>Chelativorans</taxon>
    </lineage>
</organism>
<dbReference type="RefSeq" id="WP_345098515.1">
    <property type="nucleotide sequence ID" value="NZ_BAABGS010000017.1"/>
</dbReference>
<dbReference type="SUPFAM" id="SSF53955">
    <property type="entry name" value="Lysozyme-like"/>
    <property type="match status" value="1"/>
</dbReference>
<protein>
    <submittedName>
        <fullName evidence="4">Tape measure protein</fullName>
    </submittedName>
</protein>
<dbReference type="NCBIfam" id="TIGR02675">
    <property type="entry name" value="tape_meas_nterm"/>
    <property type="match status" value="1"/>
</dbReference>
<feature type="coiled-coil region" evidence="1">
    <location>
        <begin position="1157"/>
        <end position="1238"/>
    </location>
</feature>
<evidence type="ECO:0000313" key="4">
    <source>
        <dbReference type="EMBL" id="MFD2261088.1"/>
    </source>
</evidence>
<dbReference type="Proteomes" id="UP001597373">
    <property type="component" value="Unassembled WGS sequence"/>
</dbReference>
<dbReference type="InterPro" id="IPR053058">
    <property type="entry name" value="Mulikevirus_tape_measure"/>
</dbReference>
<keyword evidence="5" id="KW-1185">Reference proteome</keyword>
<dbReference type="PANTHER" id="PTHR38812:SF2">
    <property type="entry name" value="MU-LIKE PROPHAGE FLUMU PROTEIN GP42"/>
    <property type="match status" value="1"/>
</dbReference>
<evidence type="ECO:0000313" key="5">
    <source>
        <dbReference type="Proteomes" id="UP001597373"/>
    </source>
</evidence>
<evidence type="ECO:0000259" key="3">
    <source>
        <dbReference type="Pfam" id="PF20155"/>
    </source>
</evidence>
<feature type="transmembrane region" description="Helical" evidence="2">
    <location>
        <begin position="347"/>
        <end position="366"/>
    </location>
</feature>
<comment type="caution">
    <text evidence="4">The sequence shown here is derived from an EMBL/GenBank/DDBJ whole genome shotgun (WGS) entry which is preliminary data.</text>
</comment>
<keyword evidence="1" id="KW-0175">Coiled coil</keyword>
<feature type="transmembrane region" description="Helical" evidence="2">
    <location>
        <begin position="414"/>
        <end position="439"/>
    </location>
</feature>
<feature type="coiled-coil region" evidence="1">
    <location>
        <begin position="472"/>
        <end position="540"/>
    </location>
</feature>
<evidence type="ECO:0000256" key="1">
    <source>
        <dbReference type="SAM" id="Coils"/>
    </source>
</evidence>
<name>A0ABW5DIY3_9HYPH</name>
<dbReference type="Gene3D" id="1.10.530.10">
    <property type="match status" value="1"/>
</dbReference>
<dbReference type="PANTHER" id="PTHR38812">
    <property type="entry name" value="MU-LIKE PROPHAGE FLUMU PROTEIN GP42"/>
    <property type="match status" value="1"/>
</dbReference>
<dbReference type="EMBL" id="JBHUIR010000059">
    <property type="protein sequence ID" value="MFD2261088.1"/>
    <property type="molecule type" value="Genomic_DNA"/>
</dbReference>
<reference evidence="5" key="1">
    <citation type="journal article" date="2019" name="Int. J. Syst. Evol. Microbiol.">
        <title>The Global Catalogue of Microorganisms (GCM) 10K type strain sequencing project: providing services to taxonomists for standard genome sequencing and annotation.</title>
        <authorList>
            <consortium name="The Broad Institute Genomics Platform"/>
            <consortium name="The Broad Institute Genome Sequencing Center for Infectious Disease"/>
            <person name="Wu L."/>
            <person name="Ma J."/>
        </authorList>
    </citation>
    <scope>NUCLEOTIDE SEQUENCE [LARGE SCALE GENOMIC DNA]</scope>
    <source>
        <strain evidence="5">KCTC 23707</strain>
    </source>
</reference>
<feature type="coiled-coil region" evidence="1">
    <location>
        <begin position="742"/>
        <end position="769"/>
    </location>
</feature>
<feature type="domain" description="Tape measure protein N-terminal" evidence="3">
    <location>
        <begin position="95"/>
        <end position="279"/>
    </location>
</feature>
<keyword evidence="2" id="KW-0812">Transmembrane</keyword>
<proteinExistence type="predicted"/>
<gene>
    <name evidence="4" type="ORF">ACFSMZ_15165</name>
</gene>
<evidence type="ECO:0000256" key="2">
    <source>
        <dbReference type="SAM" id="Phobius"/>
    </source>
</evidence>